<comment type="similarity">
    <text evidence="1">Belongs to the FlgA family.</text>
</comment>
<keyword evidence="1" id="KW-1005">Bacterial flagellum biogenesis</keyword>
<keyword evidence="2" id="KW-0472">Membrane</keyword>
<evidence type="ECO:0000256" key="1">
    <source>
        <dbReference type="RuleBase" id="RU362063"/>
    </source>
</evidence>
<comment type="caution">
    <text evidence="4">The sequence shown here is derived from an EMBL/GenBank/DDBJ whole genome shotgun (WGS) entry which is preliminary data.</text>
</comment>
<dbReference type="PANTHER" id="PTHR36307:SF1">
    <property type="entry name" value="FLAGELLA BASAL BODY P-RING FORMATION PROTEIN FLGA"/>
    <property type="match status" value="1"/>
</dbReference>
<feature type="transmembrane region" description="Helical" evidence="2">
    <location>
        <begin position="12"/>
        <end position="31"/>
    </location>
</feature>
<reference evidence="4" key="1">
    <citation type="journal article" date="2014" name="Int. J. Syst. Evol. Microbiol.">
        <title>Complete genome sequence of Corynebacterium casei LMG S-19264T (=DSM 44701T), isolated from a smear-ripened cheese.</title>
        <authorList>
            <consortium name="US DOE Joint Genome Institute (JGI-PGF)"/>
            <person name="Walter F."/>
            <person name="Albersmeier A."/>
            <person name="Kalinowski J."/>
            <person name="Ruckert C."/>
        </authorList>
    </citation>
    <scope>NUCLEOTIDE SEQUENCE</scope>
    <source>
        <strain evidence="4">CGMCC 1.15493</strain>
    </source>
</reference>
<proteinExistence type="inferred from homology"/>
<dbReference type="GO" id="GO:0042597">
    <property type="term" value="C:periplasmic space"/>
    <property type="evidence" value="ECO:0007669"/>
    <property type="project" value="UniProtKB-SubCell"/>
</dbReference>
<dbReference type="Gene3D" id="2.30.30.760">
    <property type="match status" value="1"/>
</dbReference>
<dbReference type="PANTHER" id="PTHR36307">
    <property type="entry name" value="FLAGELLA BASAL BODY P-RING FORMATION PROTEIN FLGA"/>
    <property type="match status" value="1"/>
</dbReference>
<keyword evidence="2" id="KW-0812">Transmembrane</keyword>
<dbReference type="Proteomes" id="UP000613160">
    <property type="component" value="Unassembled WGS sequence"/>
</dbReference>
<dbReference type="GO" id="GO:0044780">
    <property type="term" value="P:bacterial-type flagellum assembly"/>
    <property type="evidence" value="ECO:0007669"/>
    <property type="project" value="InterPro"/>
</dbReference>
<dbReference type="Pfam" id="PF13144">
    <property type="entry name" value="ChapFlgA"/>
    <property type="match status" value="1"/>
</dbReference>
<keyword evidence="5" id="KW-1185">Reference proteome</keyword>
<keyword evidence="2" id="KW-1133">Transmembrane helix</keyword>
<sequence length="165" mass="17442">MEWVSKRERLAVWIYGIGVLVVALVLLSIPVRALAADIELPVPSVVIYPGQVILDRGVSSARFKIPGANLAAYVVENGMLTDKVARRTLLPNKPIMLADLKTPDIVRAGVPTTIIYREAGVYIAALGTPLASAAEGDMVRVRNADSGITISGIVAADGSIEVQAP</sequence>
<protein>
    <recommendedName>
        <fullName evidence="1">Flagella basal body P-ring formation protein FlgA</fullName>
    </recommendedName>
</protein>
<evidence type="ECO:0000313" key="4">
    <source>
        <dbReference type="EMBL" id="GGD27456.1"/>
    </source>
</evidence>
<dbReference type="InterPro" id="IPR017585">
    <property type="entry name" value="SAF_FlgA"/>
</dbReference>
<evidence type="ECO:0000313" key="5">
    <source>
        <dbReference type="Proteomes" id="UP000613160"/>
    </source>
</evidence>
<dbReference type="RefSeq" id="WP_188852725.1">
    <property type="nucleotide sequence ID" value="NZ_BMJJ01000008.1"/>
</dbReference>
<dbReference type="NCBIfam" id="TIGR03170">
    <property type="entry name" value="flgA_cterm"/>
    <property type="match status" value="1"/>
</dbReference>
<keyword evidence="1" id="KW-0574">Periplasm</keyword>
<dbReference type="EMBL" id="BMJJ01000008">
    <property type="protein sequence ID" value="GGD27456.1"/>
    <property type="molecule type" value="Genomic_DNA"/>
</dbReference>
<name>A0A916Y241_9HYPH</name>
<comment type="subcellular location">
    <subcellularLocation>
        <location evidence="1">Periplasm</location>
    </subcellularLocation>
</comment>
<evidence type="ECO:0000259" key="3">
    <source>
        <dbReference type="Pfam" id="PF13144"/>
    </source>
</evidence>
<feature type="domain" description="Flagella basal body P-ring formation protein FlgA SAF" evidence="3">
    <location>
        <begin position="68"/>
        <end position="162"/>
    </location>
</feature>
<accession>A0A916Y241</accession>
<gene>
    <name evidence="4" type="ORF">GCM10011335_33180</name>
</gene>
<dbReference type="InterPro" id="IPR039246">
    <property type="entry name" value="Flagellar_FlgA"/>
</dbReference>
<comment type="function">
    <text evidence="1">Involved in the assembly process of the P-ring formation. It may associate with FlgF on the rod constituting a structure essential for the P-ring assembly or may act as a modulator protein for the P-ring assembly.</text>
</comment>
<reference evidence="4" key="2">
    <citation type="submission" date="2020-09" db="EMBL/GenBank/DDBJ databases">
        <authorList>
            <person name="Sun Q."/>
            <person name="Zhou Y."/>
        </authorList>
    </citation>
    <scope>NUCLEOTIDE SEQUENCE</scope>
    <source>
        <strain evidence="4">CGMCC 1.15493</strain>
    </source>
</reference>
<evidence type="ECO:0000256" key="2">
    <source>
        <dbReference type="SAM" id="Phobius"/>
    </source>
</evidence>
<dbReference type="AlphaFoldDB" id="A0A916Y241"/>
<organism evidence="4 5">
    <name type="scientific">Aureimonas glaciei</name>
    <dbReference type="NCBI Taxonomy" id="1776957"/>
    <lineage>
        <taxon>Bacteria</taxon>
        <taxon>Pseudomonadati</taxon>
        <taxon>Pseudomonadota</taxon>
        <taxon>Alphaproteobacteria</taxon>
        <taxon>Hyphomicrobiales</taxon>
        <taxon>Aurantimonadaceae</taxon>
        <taxon>Aureimonas</taxon>
    </lineage>
</organism>